<proteinExistence type="predicted"/>
<dbReference type="Proteomes" id="UP000235786">
    <property type="component" value="Unassembled WGS sequence"/>
</dbReference>
<dbReference type="AlphaFoldDB" id="A0A2J6SAP0"/>
<evidence type="ECO:0000313" key="2">
    <source>
        <dbReference type="Proteomes" id="UP000235786"/>
    </source>
</evidence>
<evidence type="ECO:0000313" key="1">
    <source>
        <dbReference type="EMBL" id="PMD47834.1"/>
    </source>
</evidence>
<sequence>MATSPYLLLLSDSVLSNHWGRIMPWRISSPAALCHVLSSTPIPPLSSRKRRGLISVVHSWFLHGPSYSPAVRETGKL</sequence>
<dbReference type="EMBL" id="KZ613938">
    <property type="protein sequence ID" value="PMD47834.1"/>
    <property type="molecule type" value="Genomic_DNA"/>
</dbReference>
<organism evidence="1 2">
    <name type="scientific">Hyaloscypha variabilis (strain UAMH 11265 / GT02V1 / F)</name>
    <name type="common">Meliniomyces variabilis</name>
    <dbReference type="NCBI Taxonomy" id="1149755"/>
    <lineage>
        <taxon>Eukaryota</taxon>
        <taxon>Fungi</taxon>
        <taxon>Dikarya</taxon>
        <taxon>Ascomycota</taxon>
        <taxon>Pezizomycotina</taxon>
        <taxon>Leotiomycetes</taxon>
        <taxon>Helotiales</taxon>
        <taxon>Hyaloscyphaceae</taxon>
        <taxon>Hyaloscypha</taxon>
        <taxon>Hyaloscypha variabilis</taxon>
    </lineage>
</organism>
<name>A0A2J6SAP0_HYAVF</name>
<protein>
    <submittedName>
        <fullName evidence="1">Uncharacterized protein</fullName>
    </submittedName>
</protein>
<gene>
    <name evidence="1" type="ORF">L207DRAFT_506764</name>
</gene>
<accession>A0A2J6SAP0</accession>
<keyword evidence="2" id="KW-1185">Reference proteome</keyword>
<reference evidence="1 2" key="1">
    <citation type="submission" date="2016-04" db="EMBL/GenBank/DDBJ databases">
        <title>A degradative enzymes factory behind the ericoid mycorrhizal symbiosis.</title>
        <authorList>
            <consortium name="DOE Joint Genome Institute"/>
            <person name="Martino E."/>
            <person name="Morin E."/>
            <person name="Grelet G."/>
            <person name="Kuo A."/>
            <person name="Kohler A."/>
            <person name="Daghino S."/>
            <person name="Barry K."/>
            <person name="Choi C."/>
            <person name="Cichocki N."/>
            <person name="Clum A."/>
            <person name="Copeland A."/>
            <person name="Hainaut M."/>
            <person name="Haridas S."/>
            <person name="Labutti K."/>
            <person name="Lindquist E."/>
            <person name="Lipzen A."/>
            <person name="Khouja H.-R."/>
            <person name="Murat C."/>
            <person name="Ohm R."/>
            <person name="Olson A."/>
            <person name="Spatafora J."/>
            <person name="Veneault-Fourrey C."/>
            <person name="Henrissat B."/>
            <person name="Grigoriev I."/>
            <person name="Martin F."/>
            <person name="Perotto S."/>
        </authorList>
    </citation>
    <scope>NUCLEOTIDE SEQUENCE [LARGE SCALE GENOMIC DNA]</scope>
    <source>
        <strain evidence="1 2">F</strain>
    </source>
</reference>